<feature type="domain" description="Reverse transcriptase RNase H-like" evidence="8">
    <location>
        <begin position="359"/>
        <end position="435"/>
    </location>
</feature>
<dbReference type="OrthoDB" id="1738534at2759"/>
<keyword evidence="10" id="KW-1185">Reference proteome</keyword>
<dbReference type="GO" id="GO:0003964">
    <property type="term" value="F:RNA-directed DNA polymerase activity"/>
    <property type="evidence" value="ECO:0007669"/>
    <property type="project" value="UniProtKB-KW"/>
</dbReference>
<evidence type="ECO:0000256" key="1">
    <source>
        <dbReference type="ARBA" id="ARBA00022679"/>
    </source>
</evidence>
<dbReference type="InterPro" id="IPR001969">
    <property type="entry name" value="Aspartic_peptidase_AS"/>
</dbReference>
<dbReference type="CDD" id="cd00303">
    <property type="entry name" value="retropepsin_like"/>
    <property type="match status" value="1"/>
</dbReference>
<organism evidence="9 10">
    <name type="scientific">Miscanthus lutarioriparius</name>
    <dbReference type="NCBI Taxonomy" id="422564"/>
    <lineage>
        <taxon>Eukaryota</taxon>
        <taxon>Viridiplantae</taxon>
        <taxon>Streptophyta</taxon>
        <taxon>Embryophyta</taxon>
        <taxon>Tracheophyta</taxon>
        <taxon>Spermatophyta</taxon>
        <taxon>Magnoliopsida</taxon>
        <taxon>Liliopsida</taxon>
        <taxon>Poales</taxon>
        <taxon>Poaceae</taxon>
        <taxon>PACMAD clade</taxon>
        <taxon>Panicoideae</taxon>
        <taxon>Andropogonodae</taxon>
        <taxon>Andropogoneae</taxon>
        <taxon>Saccharinae</taxon>
        <taxon>Miscanthus</taxon>
    </lineage>
</organism>
<dbReference type="PROSITE" id="PS00141">
    <property type="entry name" value="ASP_PROTEASE"/>
    <property type="match status" value="1"/>
</dbReference>
<reference evidence="9" key="1">
    <citation type="submission" date="2020-10" db="EMBL/GenBank/DDBJ databases">
        <authorList>
            <person name="Han B."/>
            <person name="Lu T."/>
            <person name="Zhao Q."/>
            <person name="Huang X."/>
            <person name="Zhao Y."/>
        </authorList>
    </citation>
    <scope>NUCLEOTIDE SEQUENCE</scope>
</reference>
<sequence>MSIAEEKLDALAAQLKSMLLLMETFNRWRLEVDHFSTELSKDVKNLTSRIEALEAQPHPAPPSASAREEEGRAKGPGVESTTQGDEAKTKWDDKLAALRTQRRAQGLCMKCGEKCGKNHKCPDKVSPHVLEEFLEAVQTEPPQDDLTEDSSDDDDDEIFSLSQCAVEGVQGKKTIKLSGLVNHQEILILIDSGSSCSFISDKTVQALQCSVTSAPSVLVTVANGQKLRSDQQVQDFTWWTQGKTFTHSVRVLSISCFDLVLGMDWLESHSPMWIHWKRKLLRFSYQGARVSLKGIKDSTSTCPKIKLRKFQGLVQEASAATIPTEVQQLIKINDDLFQDPKSLPPERTFDHKIPLIPVLSQNHHPIAYISKSLGPKAQAMSTYEKECMALILAVTKWKSYLQHMEFTISIDHHSLVHLGDQKLLEGMQHKAFIKLLGLQYKIIHKKGWKIKLLTPYLDNLTHLRCWLHPQSHQGGWTL</sequence>
<dbReference type="SUPFAM" id="SSF56672">
    <property type="entry name" value="DNA/RNA polymerases"/>
    <property type="match status" value="1"/>
</dbReference>
<dbReference type="Pfam" id="PF08284">
    <property type="entry name" value="RVP_2"/>
    <property type="match status" value="1"/>
</dbReference>
<dbReference type="InterPro" id="IPR041373">
    <property type="entry name" value="RT_RNaseH"/>
</dbReference>
<dbReference type="InterPro" id="IPR021109">
    <property type="entry name" value="Peptidase_aspartic_dom_sf"/>
</dbReference>
<gene>
    <name evidence="9" type="ORF">NCGR_LOCUS13169</name>
</gene>
<comment type="caution">
    <text evidence="9">The sequence shown here is derived from an EMBL/GenBank/DDBJ whole genome shotgun (WGS) entry which is preliminary data.</text>
</comment>
<keyword evidence="1" id="KW-0808">Transferase</keyword>
<dbReference type="PANTHER" id="PTHR37984:SF5">
    <property type="entry name" value="PROTEIN NYNRIN-LIKE"/>
    <property type="match status" value="1"/>
</dbReference>
<dbReference type="Gene3D" id="2.40.70.10">
    <property type="entry name" value="Acid Proteases"/>
    <property type="match status" value="1"/>
</dbReference>
<evidence type="ECO:0000259" key="8">
    <source>
        <dbReference type="Pfam" id="PF17917"/>
    </source>
</evidence>
<dbReference type="Proteomes" id="UP000604825">
    <property type="component" value="Unassembled WGS sequence"/>
</dbReference>
<dbReference type="EMBL" id="CAJGYO010000003">
    <property type="protein sequence ID" value="CAD6219531.1"/>
    <property type="molecule type" value="Genomic_DNA"/>
</dbReference>
<keyword evidence="6" id="KW-0695">RNA-directed DNA polymerase</keyword>
<keyword evidence="4" id="KW-0255">Endonuclease</keyword>
<keyword evidence="3" id="KW-0540">Nuclease</keyword>
<evidence type="ECO:0000256" key="5">
    <source>
        <dbReference type="ARBA" id="ARBA00022801"/>
    </source>
</evidence>
<evidence type="ECO:0000256" key="7">
    <source>
        <dbReference type="SAM" id="MobiDB-lite"/>
    </source>
</evidence>
<dbReference type="Pfam" id="PF17917">
    <property type="entry name" value="RT_RNaseH"/>
    <property type="match status" value="1"/>
</dbReference>
<dbReference type="InterPro" id="IPR050951">
    <property type="entry name" value="Retrovirus_Pol_polyprotein"/>
</dbReference>
<evidence type="ECO:0000256" key="6">
    <source>
        <dbReference type="ARBA" id="ARBA00022918"/>
    </source>
</evidence>
<dbReference type="GO" id="GO:0006508">
    <property type="term" value="P:proteolysis"/>
    <property type="evidence" value="ECO:0007669"/>
    <property type="project" value="InterPro"/>
</dbReference>
<proteinExistence type="predicted"/>
<evidence type="ECO:0000256" key="2">
    <source>
        <dbReference type="ARBA" id="ARBA00022695"/>
    </source>
</evidence>
<dbReference type="InterPro" id="IPR043502">
    <property type="entry name" value="DNA/RNA_pol_sf"/>
</dbReference>
<evidence type="ECO:0000313" key="10">
    <source>
        <dbReference type="Proteomes" id="UP000604825"/>
    </source>
</evidence>
<feature type="region of interest" description="Disordered" evidence="7">
    <location>
        <begin position="53"/>
        <end position="91"/>
    </location>
</feature>
<dbReference type="GO" id="GO:0004519">
    <property type="term" value="F:endonuclease activity"/>
    <property type="evidence" value="ECO:0007669"/>
    <property type="project" value="UniProtKB-KW"/>
</dbReference>
<dbReference type="GO" id="GO:0004190">
    <property type="term" value="F:aspartic-type endopeptidase activity"/>
    <property type="evidence" value="ECO:0007669"/>
    <property type="project" value="InterPro"/>
</dbReference>
<protein>
    <recommendedName>
        <fullName evidence="8">Reverse transcriptase RNase H-like domain-containing protein</fullName>
    </recommendedName>
</protein>
<keyword evidence="5" id="KW-0378">Hydrolase</keyword>
<accession>A0A811NB64</accession>
<evidence type="ECO:0000256" key="3">
    <source>
        <dbReference type="ARBA" id="ARBA00022722"/>
    </source>
</evidence>
<dbReference type="PANTHER" id="PTHR37984">
    <property type="entry name" value="PROTEIN CBG26694"/>
    <property type="match status" value="1"/>
</dbReference>
<dbReference type="AlphaFoldDB" id="A0A811NB64"/>
<evidence type="ECO:0000313" key="9">
    <source>
        <dbReference type="EMBL" id="CAD6219531.1"/>
    </source>
</evidence>
<evidence type="ECO:0000256" key="4">
    <source>
        <dbReference type="ARBA" id="ARBA00022759"/>
    </source>
</evidence>
<name>A0A811NB64_9POAL</name>
<keyword evidence="2" id="KW-0548">Nucleotidyltransferase</keyword>
<dbReference type="SUPFAM" id="SSF50630">
    <property type="entry name" value="Acid proteases"/>
    <property type="match status" value="1"/>
</dbReference>